<evidence type="ECO:0000313" key="9">
    <source>
        <dbReference type="Proteomes" id="UP000823858"/>
    </source>
</evidence>
<dbReference type="GO" id="GO:0016020">
    <property type="term" value="C:membrane"/>
    <property type="evidence" value="ECO:0007669"/>
    <property type="project" value="UniProtKB-SubCell"/>
</dbReference>
<feature type="transmembrane region" description="Helical" evidence="7">
    <location>
        <begin position="49"/>
        <end position="67"/>
    </location>
</feature>
<keyword evidence="5" id="KW-0479">Metal-binding</keyword>
<keyword evidence="2 7" id="KW-0812">Transmembrane</keyword>
<feature type="transmembrane region" description="Helical" evidence="7">
    <location>
        <begin position="168"/>
        <end position="186"/>
    </location>
</feature>
<feature type="transmembrane region" description="Helical" evidence="7">
    <location>
        <begin position="192"/>
        <end position="213"/>
    </location>
</feature>
<dbReference type="EMBL" id="DWVP01000009">
    <property type="protein sequence ID" value="HJC84761.1"/>
    <property type="molecule type" value="Genomic_DNA"/>
</dbReference>
<organism evidence="8 9">
    <name type="scientific">Candidatus Corynebacterium faecigallinarum</name>
    <dbReference type="NCBI Taxonomy" id="2838528"/>
    <lineage>
        <taxon>Bacteria</taxon>
        <taxon>Bacillati</taxon>
        <taxon>Actinomycetota</taxon>
        <taxon>Actinomycetes</taxon>
        <taxon>Mycobacteriales</taxon>
        <taxon>Corynebacteriaceae</taxon>
        <taxon>Corynebacterium</taxon>
    </lineage>
</organism>
<feature type="binding site" evidence="5">
    <location>
        <position position="226"/>
    </location>
    <ligand>
        <name>Zn(2+)</name>
        <dbReference type="ChEBI" id="CHEBI:29105"/>
    </ligand>
</feature>
<comment type="subcellular location">
    <subcellularLocation>
        <location evidence="1">Membrane</location>
        <topology evidence="1">Multi-pass membrane protein</topology>
    </subcellularLocation>
</comment>
<dbReference type="GO" id="GO:0046872">
    <property type="term" value="F:metal ion binding"/>
    <property type="evidence" value="ECO:0007669"/>
    <property type="project" value="UniProtKB-KW"/>
</dbReference>
<dbReference type="InterPro" id="IPR004254">
    <property type="entry name" value="AdipoR/HlyIII-related"/>
</dbReference>
<feature type="region of interest" description="Disordered" evidence="6">
    <location>
        <begin position="1"/>
        <end position="33"/>
    </location>
</feature>
<reference evidence="8" key="2">
    <citation type="submission" date="2021-04" db="EMBL/GenBank/DDBJ databases">
        <authorList>
            <person name="Gilroy R."/>
        </authorList>
    </citation>
    <scope>NUCLEOTIDE SEQUENCE</scope>
    <source>
        <strain evidence="8">ChiHjej13B12-4958</strain>
    </source>
</reference>
<keyword evidence="4 7" id="KW-0472">Membrane</keyword>
<feature type="transmembrane region" description="Helical" evidence="7">
    <location>
        <begin position="115"/>
        <end position="132"/>
    </location>
</feature>
<dbReference type="PANTHER" id="PTHR20855:SF3">
    <property type="entry name" value="LD03007P"/>
    <property type="match status" value="1"/>
</dbReference>
<evidence type="ECO:0000256" key="7">
    <source>
        <dbReference type="SAM" id="Phobius"/>
    </source>
</evidence>
<reference evidence="8" key="1">
    <citation type="journal article" date="2021" name="PeerJ">
        <title>Extensive microbial diversity within the chicken gut microbiome revealed by metagenomics and culture.</title>
        <authorList>
            <person name="Gilroy R."/>
            <person name="Ravi A."/>
            <person name="Getino M."/>
            <person name="Pursley I."/>
            <person name="Horton D.L."/>
            <person name="Alikhan N.F."/>
            <person name="Baker D."/>
            <person name="Gharbi K."/>
            <person name="Hall N."/>
            <person name="Watson M."/>
            <person name="Adriaenssens E.M."/>
            <person name="Foster-Nyarko E."/>
            <person name="Jarju S."/>
            <person name="Secka A."/>
            <person name="Antonio M."/>
            <person name="Oren A."/>
            <person name="Chaudhuri R.R."/>
            <person name="La Ragione R."/>
            <person name="Hildebrand F."/>
            <person name="Pallen M.J."/>
        </authorList>
    </citation>
    <scope>NUCLEOTIDE SEQUENCE</scope>
    <source>
        <strain evidence="8">ChiHjej13B12-4958</strain>
    </source>
</reference>
<feature type="transmembrane region" description="Helical" evidence="7">
    <location>
        <begin position="225"/>
        <end position="248"/>
    </location>
</feature>
<evidence type="ECO:0000256" key="5">
    <source>
        <dbReference type="PIRSR" id="PIRSR604254-1"/>
    </source>
</evidence>
<evidence type="ECO:0000256" key="3">
    <source>
        <dbReference type="ARBA" id="ARBA00022989"/>
    </source>
</evidence>
<dbReference type="AlphaFoldDB" id="A0A9D2TNK2"/>
<protein>
    <submittedName>
        <fullName evidence="8">Hemolysin III family protein</fullName>
    </submittedName>
</protein>
<accession>A0A9D2TNK2</accession>
<dbReference type="Pfam" id="PF03006">
    <property type="entry name" value="HlyIII"/>
    <property type="match status" value="1"/>
</dbReference>
<proteinExistence type="predicted"/>
<sequence length="250" mass="27135">MNAESSAAPTGSSGPGERQPTSPERPRLRRRPVDRGERPYLRGRLHENAAWYFGGTGTALTITSFVLHGSAALSWITALYALCLIGLFTVSALYHRAPWRSVNTVQAWRRADHSMIAVFIAGTYGPVAVFAFDSWSEGLWILPACWALAIAAVALNVFWIGHPRWVDVVVYLALGWLALLKIGGFVEAIPTVPGLLIVAGGVVYSLGAVVYGLKLPNPSDRWFGFHEVFHAATIVAGGLHHIAIWLLILG</sequence>
<evidence type="ECO:0000256" key="6">
    <source>
        <dbReference type="SAM" id="MobiDB-lite"/>
    </source>
</evidence>
<evidence type="ECO:0000256" key="2">
    <source>
        <dbReference type="ARBA" id="ARBA00022692"/>
    </source>
</evidence>
<dbReference type="PANTHER" id="PTHR20855">
    <property type="entry name" value="ADIPOR/PROGESTIN RECEPTOR-RELATED"/>
    <property type="match status" value="1"/>
</dbReference>
<feature type="transmembrane region" description="Helical" evidence="7">
    <location>
        <begin position="73"/>
        <end position="94"/>
    </location>
</feature>
<evidence type="ECO:0000313" key="8">
    <source>
        <dbReference type="EMBL" id="HJC84761.1"/>
    </source>
</evidence>
<feature type="binding site" evidence="5">
    <location>
        <position position="95"/>
    </location>
    <ligand>
        <name>Zn(2+)</name>
        <dbReference type="ChEBI" id="CHEBI:29105"/>
    </ligand>
</feature>
<feature type="compositionally biased region" description="Low complexity" evidence="6">
    <location>
        <begin position="1"/>
        <end position="22"/>
    </location>
</feature>
<name>A0A9D2TNK2_9CORY</name>
<keyword evidence="3 7" id="KW-1133">Transmembrane helix</keyword>
<evidence type="ECO:0000256" key="4">
    <source>
        <dbReference type="ARBA" id="ARBA00023136"/>
    </source>
</evidence>
<comment type="caution">
    <text evidence="8">The sequence shown here is derived from an EMBL/GenBank/DDBJ whole genome shotgun (WGS) entry which is preliminary data.</text>
</comment>
<evidence type="ECO:0000256" key="1">
    <source>
        <dbReference type="ARBA" id="ARBA00004141"/>
    </source>
</evidence>
<dbReference type="Proteomes" id="UP000823858">
    <property type="component" value="Unassembled WGS sequence"/>
</dbReference>
<feature type="binding site" evidence="5">
    <location>
        <position position="230"/>
    </location>
    <ligand>
        <name>Zn(2+)</name>
        <dbReference type="ChEBI" id="CHEBI:29105"/>
    </ligand>
</feature>
<gene>
    <name evidence="8" type="ORF">H9751_04290</name>
</gene>
<keyword evidence="5" id="KW-0862">Zinc</keyword>
<feature type="transmembrane region" description="Helical" evidence="7">
    <location>
        <begin position="138"/>
        <end position="161"/>
    </location>
</feature>